<proteinExistence type="predicted"/>
<evidence type="ECO:0000313" key="3">
    <source>
        <dbReference type="EMBL" id="CAL1164078.1"/>
    </source>
</evidence>
<name>A0A9P1DIC7_9DINO</name>
<dbReference type="EMBL" id="CAMXCT030004890">
    <property type="protein sequence ID" value="CAL4798015.1"/>
    <property type="molecule type" value="Genomic_DNA"/>
</dbReference>
<dbReference type="EMBL" id="CAMXCT010004890">
    <property type="protein sequence ID" value="CAI4010703.1"/>
    <property type="molecule type" value="Genomic_DNA"/>
</dbReference>
<protein>
    <submittedName>
        <fullName evidence="2">Uncharacterized protein</fullName>
    </submittedName>
</protein>
<dbReference type="EMBL" id="CAMXCT020004890">
    <property type="protein sequence ID" value="CAL1164078.1"/>
    <property type="molecule type" value="Genomic_DNA"/>
</dbReference>
<feature type="region of interest" description="Disordered" evidence="1">
    <location>
        <begin position="291"/>
        <end position="373"/>
    </location>
</feature>
<evidence type="ECO:0000256" key="1">
    <source>
        <dbReference type="SAM" id="MobiDB-lite"/>
    </source>
</evidence>
<feature type="region of interest" description="Disordered" evidence="1">
    <location>
        <begin position="72"/>
        <end position="189"/>
    </location>
</feature>
<evidence type="ECO:0000313" key="4">
    <source>
        <dbReference type="Proteomes" id="UP001152797"/>
    </source>
</evidence>
<feature type="compositionally biased region" description="Basic residues" evidence="1">
    <location>
        <begin position="326"/>
        <end position="341"/>
    </location>
</feature>
<accession>A0A9P1DIC7</accession>
<dbReference type="Proteomes" id="UP001152797">
    <property type="component" value="Unassembled WGS sequence"/>
</dbReference>
<comment type="caution">
    <text evidence="2">The sequence shown here is derived from an EMBL/GenBank/DDBJ whole genome shotgun (WGS) entry which is preliminary data.</text>
</comment>
<dbReference type="AlphaFoldDB" id="A0A9P1DIC7"/>
<feature type="compositionally biased region" description="Basic and acidic residues" evidence="1">
    <location>
        <begin position="87"/>
        <end position="151"/>
    </location>
</feature>
<reference evidence="2" key="1">
    <citation type="submission" date="2022-10" db="EMBL/GenBank/DDBJ databases">
        <authorList>
            <person name="Chen Y."/>
            <person name="Dougan E. K."/>
            <person name="Chan C."/>
            <person name="Rhodes N."/>
            <person name="Thang M."/>
        </authorList>
    </citation>
    <scope>NUCLEOTIDE SEQUENCE</scope>
</reference>
<feature type="non-terminal residue" evidence="2">
    <location>
        <position position="385"/>
    </location>
</feature>
<feature type="compositionally biased region" description="Acidic residues" evidence="1">
    <location>
        <begin position="354"/>
        <end position="366"/>
    </location>
</feature>
<feature type="compositionally biased region" description="Low complexity" evidence="1">
    <location>
        <begin position="342"/>
        <end position="353"/>
    </location>
</feature>
<keyword evidence="4" id="KW-1185">Reference proteome</keyword>
<sequence length="385" mass="42613">VLGKPGSLYVPINVKGIPIQTTVNAAGGSASAALRIARALYVKLEEGTAKEVALAFRKECYEKVMASIKGKQEVPNGTNNNASKGGTAKDDKKKKEEVNKTTKEGQDKSKEQKKEGKEKKDKKDSKEEKKQELKEEKQEKIEKKEEMKEEPKEEPEEDDNGPVATAKVTGPTGTPTLRGKVPNLAPESLQSYDPGSAGLSEAALAALPPDATEKEVFDKVKQRRVEQGVIVIDFDGTRMQVTSKPLGENWYAAFRIARACYMKLRDGMSKEDTLAFRSKCYQQFTEAVGLPASKPRGTKRKKTERAEKSEKKKKKDKKGKEDKKDKKDKKSKKKKKKKKKATTSSISSASSSESDSESYSESEAESEYPWPKQHACAKMLVRSGL</sequence>
<evidence type="ECO:0000313" key="2">
    <source>
        <dbReference type="EMBL" id="CAI4010703.1"/>
    </source>
</evidence>
<gene>
    <name evidence="2" type="ORF">C1SCF055_LOCUS35946</name>
</gene>
<organism evidence="2">
    <name type="scientific">Cladocopium goreaui</name>
    <dbReference type="NCBI Taxonomy" id="2562237"/>
    <lineage>
        <taxon>Eukaryota</taxon>
        <taxon>Sar</taxon>
        <taxon>Alveolata</taxon>
        <taxon>Dinophyceae</taxon>
        <taxon>Suessiales</taxon>
        <taxon>Symbiodiniaceae</taxon>
        <taxon>Cladocopium</taxon>
    </lineage>
</organism>
<feature type="non-terminal residue" evidence="2">
    <location>
        <position position="1"/>
    </location>
</feature>
<reference evidence="3" key="2">
    <citation type="submission" date="2024-04" db="EMBL/GenBank/DDBJ databases">
        <authorList>
            <person name="Chen Y."/>
            <person name="Shah S."/>
            <person name="Dougan E. K."/>
            <person name="Thang M."/>
            <person name="Chan C."/>
        </authorList>
    </citation>
    <scope>NUCLEOTIDE SEQUENCE [LARGE SCALE GENOMIC DNA]</scope>
</reference>